<sequence length="583" mass="63457">MFHWLAGQKQPESIQDPDSTGYLEPPETPAPVFAVRAFKHAIFGTPQTTQPKPRRHSNTDSTRPRTVDSKPARPGLSRPKSSSDAQALGKPRFDVVDEALVSPAKGILLSPGTAGGRKKNVTFGENVKDYDTKGSAKSGLPDDYPGKFPSPWNAESSDGKTLAVGEGKGPGRTKLVEAFEQAREEAKKRKNRSAKRKMDDGSDNETTADFANPESDSGKYWKHEYDIYRANTQREVKKLITKQKAAKSFAHMKDKQCTELADQLLLEQKKVATVEAKSTELAELVKTLQHELRLSQAAEKAHALEISRLRYQARPEDFASRPAESVVATPSAVGRPAHSRRPQEEGAEQRPSEFYTPLAVSQNSGAVAKKPVVASDDIWAQSFRSTTAATSRVAEKSVIRETAEHESAENPLRSLDLNQVHSGPKAPRPVPSEKTNIDGSVSGGRRHTSPRQEAAEGSAVQTETSTHPRATESRGDERLTGRDASKFQSEVIVPQRRAAMHATAMAEEANMENGQARARSKENVAPQTTRGEGEEKPSAVWGSINSTQVGKRSAGITGRDGREVSSDRIEAARARIAARGRAA</sequence>
<evidence type="ECO:0000313" key="3">
    <source>
        <dbReference type="EMBL" id="KAF2484543.1"/>
    </source>
</evidence>
<dbReference type="AlphaFoldDB" id="A0A6A6PYJ7"/>
<feature type="domain" description="Spindle pole body-associated protein cut12" evidence="2">
    <location>
        <begin position="182"/>
        <end position="285"/>
    </location>
</feature>
<dbReference type="InterPro" id="IPR021589">
    <property type="entry name" value="Cut12"/>
</dbReference>
<dbReference type="GeneID" id="54474367"/>
<dbReference type="Proteomes" id="UP000799767">
    <property type="component" value="Unassembled WGS sequence"/>
</dbReference>
<gene>
    <name evidence="3" type="ORF">BDY17DRAFT_295837</name>
</gene>
<evidence type="ECO:0000256" key="1">
    <source>
        <dbReference type="SAM" id="MobiDB-lite"/>
    </source>
</evidence>
<feature type="compositionally biased region" description="Basic and acidic residues" evidence="1">
    <location>
        <begin position="62"/>
        <end position="71"/>
    </location>
</feature>
<feature type="region of interest" description="Disordered" evidence="1">
    <location>
        <begin position="383"/>
        <end position="489"/>
    </location>
</feature>
<feature type="compositionally biased region" description="Basic and acidic residues" evidence="1">
    <location>
        <begin position="341"/>
        <end position="351"/>
    </location>
</feature>
<proteinExistence type="predicted"/>
<keyword evidence="4" id="KW-1185">Reference proteome</keyword>
<feature type="compositionally biased region" description="Polar residues" evidence="1">
    <location>
        <begin position="459"/>
        <end position="468"/>
    </location>
</feature>
<accession>A0A6A6PYJ7</accession>
<feature type="compositionally biased region" description="Basic and acidic residues" evidence="1">
    <location>
        <begin position="393"/>
        <end position="408"/>
    </location>
</feature>
<dbReference type="OrthoDB" id="5383703at2759"/>
<dbReference type="Pfam" id="PF11500">
    <property type="entry name" value="Cut12"/>
    <property type="match status" value="1"/>
</dbReference>
<protein>
    <submittedName>
        <fullName evidence="3">Spindle pole body formation-associated protein-domain-containing protein</fullName>
    </submittedName>
</protein>
<feature type="compositionally biased region" description="Basic and acidic residues" evidence="1">
    <location>
        <begin position="174"/>
        <end position="187"/>
    </location>
</feature>
<feature type="region of interest" description="Disordered" evidence="1">
    <location>
        <begin position="128"/>
        <end position="218"/>
    </location>
</feature>
<feature type="region of interest" description="Disordered" evidence="1">
    <location>
        <begin position="319"/>
        <end position="358"/>
    </location>
</feature>
<feature type="region of interest" description="Disordered" evidence="1">
    <location>
        <begin position="507"/>
        <end position="566"/>
    </location>
</feature>
<organism evidence="3 4">
    <name type="scientific">Neohortaea acidophila</name>
    <dbReference type="NCBI Taxonomy" id="245834"/>
    <lineage>
        <taxon>Eukaryota</taxon>
        <taxon>Fungi</taxon>
        <taxon>Dikarya</taxon>
        <taxon>Ascomycota</taxon>
        <taxon>Pezizomycotina</taxon>
        <taxon>Dothideomycetes</taxon>
        <taxon>Dothideomycetidae</taxon>
        <taxon>Mycosphaerellales</taxon>
        <taxon>Teratosphaeriaceae</taxon>
        <taxon>Neohortaea</taxon>
    </lineage>
</organism>
<evidence type="ECO:0000259" key="2">
    <source>
        <dbReference type="Pfam" id="PF11500"/>
    </source>
</evidence>
<feature type="compositionally biased region" description="Basic and acidic residues" evidence="1">
    <location>
        <begin position="469"/>
        <end position="485"/>
    </location>
</feature>
<dbReference type="EMBL" id="MU001634">
    <property type="protein sequence ID" value="KAF2484543.1"/>
    <property type="molecule type" value="Genomic_DNA"/>
</dbReference>
<name>A0A6A6PYJ7_9PEZI</name>
<evidence type="ECO:0000313" key="4">
    <source>
        <dbReference type="Proteomes" id="UP000799767"/>
    </source>
</evidence>
<feature type="region of interest" description="Disordered" evidence="1">
    <location>
        <begin position="1"/>
        <end position="90"/>
    </location>
</feature>
<reference evidence="3" key="1">
    <citation type="journal article" date="2020" name="Stud. Mycol.">
        <title>101 Dothideomycetes genomes: a test case for predicting lifestyles and emergence of pathogens.</title>
        <authorList>
            <person name="Haridas S."/>
            <person name="Albert R."/>
            <person name="Binder M."/>
            <person name="Bloem J."/>
            <person name="Labutti K."/>
            <person name="Salamov A."/>
            <person name="Andreopoulos B."/>
            <person name="Baker S."/>
            <person name="Barry K."/>
            <person name="Bills G."/>
            <person name="Bluhm B."/>
            <person name="Cannon C."/>
            <person name="Castanera R."/>
            <person name="Culley D."/>
            <person name="Daum C."/>
            <person name="Ezra D."/>
            <person name="Gonzalez J."/>
            <person name="Henrissat B."/>
            <person name="Kuo A."/>
            <person name="Liang C."/>
            <person name="Lipzen A."/>
            <person name="Lutzoni F."/>
            <person name="Magnuson J."/>
            <person name="Mondo S."/>
            <person name="Nolan M."/>
            <person name="Ohm R."/>
            <person name="Pangilinan J."/>
            <person name="Park H.-J."/>
            <person name="Ramirez L."/>
            <person name="Alfaro M."/>
            <person name="Sun H."/>
            <person name="Tritt A."/>
            <person name="Yoshinaga Y."/>
            <person name="Zwiers L.-H."/>
            <person name="Turgeon B."/>
            <person name="Goodwin S."/>
            <person name="Spatafora J."/>
            <person name="Crous P."/>
            <person name="Grigoriev I."/>
        </authorList>
    </citation>
    <scope>NUCLEOTIDE SEQUENCE</scope>
    <source>
        <strain evidence="3">CBS 113389</strain>
    </source>
</reference>
<dbReference type="RefSeq" id="XP_033591112.1">
    <property type="nucleotide sequence ID" value="XM_033733365.1"/>
</dbReference>